<dbReference type="AlphaFoldDB" id="A0A0K1JGZ5"/>
<dbReference type="EMBL" id="CP011112">
    <property type="protein sequence ID" value="AKU15992.1"/>
    <property type="molecule type" value="Genomic_DNA"/>
</dbReference>
<gene>
    <name evidence="1" type="ORF">VV02_09200</name>
</gene>
<reference evidence="1 2" key="1">
    <citation type="submission" date="2015-03" db="EMBL/GenBank/DDBJ databases">
        <title>Luteipulveratus halotolerans sp. nov., a novel actinobacterium (Dermacoccaceae) from Sarawak, Malaysia.</title>
        <authorList>
            <person name="Juboi H."/>
            <person name="Basik A."/>
            <person name="Shamsul S.S."/>
            <person name="Arnold P."/>
            <person name="Schmitt E.K."/>
            <person name="Sanglier J.-J."/>
            <person name="Yeo T."/>
        </authorList>
    </citation>
    <scope>NUCLEOTIDE SEQUENCE [LARGE SCALE GENOMIC DNA]</scope>
    <source>
        <strain evidence="1 2">MN07-A0370</strain>
    </source>
</reference>
<dbReference type="InterPro" id="IPR036265">
    <property type="entry name" value="HIT-like_sf"/>
</dbReference>
<dbReference type="KEGG" id="lmoi:VV02_09200"/>
<organism evidence="1 2">
    <name type="scientific">Luteipulveratus mongoliensis</name>
    <dbReference type="NCBI Taxonomy" id="571913"/>
    <lineage>
        <taxon>Bacteria</taxon>
        <taxon>Bacillati</taxon>
        <taxon>Actinomycetota</taxon>
        <taxon>Actinomycetes</taxon>
        <taxon>Micrococcales</taxon>
        <taxon>Dermacoccaceae</taxon>
        <taxon>Luteipulveratus</taxon>
    </lineage>
</organism>
<dbReference type="RefSeq" id="WP_052591089.1">
    <property type="nucleotide sequence ID" value="NZ_CP011112.1"/>
</dbReference>
<evidence type="ECO:0000313" key="2">
    <source>
        <dbReference type="Proteomes" id="UP000066480"/>
    </source>
</evidence>
<dbReference type="STRING" id="571913.VV02_09200"/>
<dbReference type="SUPFAM" id="SSF54197">
    <property type="entry name" value="HIT-like"/>
    <property type="match status" value="1"/>
</dbReference>
<protein>
    <recommendedName>
        <fullName evidence="3">HIT domain-containing protein</fullName>
    </recommendedName>
</protein>
<accession>A0A0K1JGZ5</accession>
<sequence>MTETDPSCWFCSDTVRTDPPPGGWLYADDLWRVGHTPAAYSVAGTTILELRRHAADEQAMTPEERASLGTITARLLAAVTEATGCDRVYRWATMDAYAHFHLWLIPWWQTSATRGPRYLMDSVNGPGATPEEALATAGRLRSALEVQG</sequence>
<proteinExistence type="predicted"/>
<evidence type="ECO:0000313" key="1">
    <source>
        <dbReference type="EMBL" id="AKU15992.1"/>
    </source>
</evidence>
<name>A0A0K1JGZ5_9MICO</name>
<dbReference type="Gene3D" id="3.30.428.10">
    <property type="entry name" value="HIT-like"/>
    <property type="match status" value="1"/>
</dbReference>
<dbReference type="Proteomes" id="UP000066480">
    <property type="component" value="Chromosome"/>
</dbReference>
<dbReference type="OrthoDB" id="160649at2"/>
<keyword evidence="2" id="KW-1185">Reference proteome</keyword>
<evidence type="ECO:0008006" key="3">
    <source>
        <dbReference type="Google" id="ProtNLM"/>
    </source>
</evidence>